<dbReference type="Gene3D" id="3.40.50.200">
    <property type="entry name" value="Peptidase S8/S53 domain"/>
    <property type="match status" value="1"/>
</dbReference>
<accession>A0A9D4AB76</accession>
<dbReference type="InterPro" id="IPR045051">
    <property type="entry name" value="SBT"/>
</dbReference>
<keyword evidence="5" id="KW-1185">Reference proteome</keyword>
<dbReference type="AlphaFoldDB" id="A0A9D4AB76"/>
<comment type="similarity">
    <text evidence="1">Belongs to the peptidase S8 family.</text>
</comment>
<dbReference type="OrthoDB" id="4803627at2759"/>
<reference evidence="4 5" key="1">
    <citation type="journal article" date="2021" name="Plant Biotechnol. J.">
        <title>Multi-omics assisted identification of the key and species-specific regulatory components of drought-tolerant mechanisms in Gossypium stocksii.</title>
        <authorList>
            <person name="Yu D."/>
            <person name="Ke L."/>
            <person name="Zhang D."/>
            <person name="Wu Y."/>
            <person name="Sun Y."/>
            <person name="Mei J."/>
            <person name="Sun J."/>
            <person name="Sun Y."/>
        </authorList>
    </citation>
    <scope>NUCLEOTIDE SEQUENCE [LARGE SCALE GENOMIC DNA]</scope>
    <source>
        <strain evidence="5">cv. E1</strain>
        <tissue evidence="4">Leaf</tissue>
    </source>
</reference>
<protein>
    <submittedName>
        <fullName evidence="4">Uncharacterized protein</fullName>
    </submittedName>
</protein>
<name>A0A9D4AB76_9ROSI</name>
<evidence type="ECO:0000256" key="1">
    <source>
        <dbReference type="ARBA" id="ARBA00011073"/>
    </source>
</evidence>
<keyword evidence="2" id="KW-0732">Signal</keyword>
<gene>
    <name evidence="4" type="ORF">J1N35_009231</name>
</gene>
<dbReference type="GO" id="GO:0004252">
    <property type="term" value="F:serine-type endopeptidase activity"/>
    <property type="evidence" value="ECO:0007669"/>
    <property type="project" value="InterPro"/>
</dbReference>
<dbReference type="SUPFAM" id="SSF52743">
    <property type="entry name" value="Subtilisin-like"/>
    <property type="match status" value="1"/>
</dbReference>
<dbReference type="GO" id="GO:0006508">
    <property type="term" value="P:proteolysis"/>
    <property type="evidence" value="ECO:0007669"/>
    <property type="project" value="InterPro"/>
</dbReference>
<comment type="caution">
    <text evidence="4">The sequence shown here is derived from an EMBL/GenBank/DDBJ whole genome shotgun (WGS) entry which is preliminary data.</text>
</comment>
<organism evidence="4 5">
    <name type="scientific">Gossypium stocksii</name>
    <dbReference type="NCBI Taxonomy" id="47602"/>
    <lineage>
        <taxon>Eukaryota</taxon>
        <taxon>Viridiplantae</taxon>
        <taxon>Streptophyta</taxon>
        <taxon>Embryophyta</taxon>
        <taxon>Tracheophyta</taxon>
        <taxon>Spermatophyta</taxon>
        <taxon>Magnoliopsida</taxon>
        <taxon>eudicotyledons</taxon>
        <taxon>Gunneridae</taxon>
        <taxon>Pentapetalae</taxon>
        <taxon>rosids</taxon>
        <taxon>malvids</taxon>
        <taxon>Malvales</taxon>
        <taxon>Malvaceae</taxon>
        <taxon>Malvoideae</taxon>
        <taxon>Gossypium</taxon>
    </lineage>
</organism>
<dbReference type="PANTHER" id="PTHR10795">
    <property type="entry name" value="PROPROTEIN CONVERTASE SUBTILISIN/KEXIN"/>
    <property type="match status" value="1"/>
</dbReference>
<proteinExistence type="inferred from homology"/>
<dbReference type="EMBL" id="JAIQCV010000004">
    <property type="protein sequence ID" value="KAH1105463.1"/>
    <property type="molecule type" value="Genomic_DNA"/>
</dbReference>
<sequence length="94" mass="10024">MPEILSKWRGECESGPDFGHKFCNKKLIGARSFLKGYRMASDGGINKKPKEIDSPRDKDGNGTHTASTIAGSPVANASLLGYASGIARGSSRRL</sequence>
<evidence type="ECO:0000256" key="3">
    <source>
        <dbReference type="SAM" id="MobiDB-lite"/>
    </source>
</evidence>
<dbReference type="Proteomes" id="UP000828251">
    <property type="component" value="Unassembled WGS sequence"/>
</dbReference>
<feature type="compositionally biased region" description="Basic and acidic residues" evidence="3">
    <location>
        <begin position="48"/>
        <end position="61"/>
    </location>
</feature>
<dbReference type="InterPro" id="IPR036852">
    <property type="entry name" value="Peptidase_S8/S53_dom_sf"/>
</dbReference>
<evidence type="ECO:0000313" key="4">
    <source>
        <dbReference type="EMBL" id="KAH1105463.1"/>
    </source>
</evidence>
<feature type="region of interest" description="Disordered" evidence="3">
    <location>
        <begin position="42"/>
        <end position="70"/>
    </location>
</feature>
<evidence type="ECO:0000313" key="5">
    <source>
        <dbReference type="Proteomes" id="UP000828251"/>
    </source>
</evidence>
<evidence type="ECO:0000256" key="2">
    <source>
        <dbReference type="ARBA" id="ARBA00022729"/>
    </source>
</evidence>